<evidence type="ECO:0000313" key="2">
    <source>
        <dbReference type="EMBL" id="JAU58505.1"/>
    </source>
</evidence>
<proteinExistence type="predicted"/>
<evidence type="ECO:0008006" key="3">
    <source>
        <dbReference type="Google" id="ProtNLM"/>
    </source>
</evidence>
<gene>
    <name evidence="2" type="ORF">LE_TR11275_c0_g1_i1_g.37335</name>
</gene>
<sequence length="75" mass="8721">MEATPTRNNNNIDDSLLSFYLSLSLSLFFFFCLFYGHCCIGLPSFLGFRSNHKNGKIQRNLMKSMEIFARRTTED</sequence>
<accession>A0A1J3GQT7</accession>
<feature type="transmembrane region" description="Helical" evidence="1">
    <location>
        <begin position="20"/>
        <end position="48"/>
    </location>
</feature>
<reference evidence="2" key="1">
    <citation type="submission" date="2016-07" db="EMBL/GenBank/DDBJ databases">
        <title>De novo transcriptome assembly of four accessions of the metal hyperaccumulator plant Noccaea caerulescens.</title>
        <authorList>
            <person name="Blande D."/>
            <person name="Halimaa P."/>
            <person name="Tervahauta A.I."/>
            <person name="Aarts M.G."/>
            <person name="Karenlampi S.O."/>
        </authorList>
    </citation>
    <scope>NUCLEOTIDE SEQUENCE</scope>
</reference>
<protein>
    <recommendedName>
        <fullName evidence="3">Transmembrane protein</fullName>
    </recommendedName>
</protein>
<dbReference type="AlphaFoldDB" id="A0A1J3GQT7"/>
<organism evidence="2">
    <name type="scientific">Noccaea caerulescens</name>
    <name type="common">Alpine penny-cress</name>
    <name type="synonym">Thlaspi caerulescens</name>
    <dbReference type="NCBI Taxonomy" id="107243"/>
    <lineage>
        <taxon>Eukaryota</taxon>
        <taxon>Viridiplantae</taxon>
        <taxon>Streptophyta</taxon>
        <taxon>Embryophyta</taxon>
        <taxon>Tracheophyta</taxon>
        <taxon>Spermatophyta</taxon>
        <taxon>Magnoliopsida</taxon>
        <taxon>eudicotyledons</taxon>
        <taxon>Gunneridae</taxon>
        <taxon>Pentapetalae</taxon>
        <taxon>rosids</taxon>
        <taxon>malvids</taxon>
        <taxon>Brassicales</taxon>
        <taxon>Brassicaceae</taxon>
        <taxon>Coluteocarpeae</taxon>
        <taxon>Noccaea</taxon>
    </lineage>
</organism>
<keyword evidence="1" id="KW-1133">Transmembrane helix</keyword>
<keyword evidence="1" id="KW-0812">Transmembrane</keyword>
<keyword evidence="1" id="KW-0472">Membrane</keyword>
<evidence type="ECO:0000256" key="1">
    <source>
        <dbReference type="SAM" id="Phobius"/>
    </source>
</evidence>
<name>A0A1J3GQT7_NOCCA</name>
<dbReference type="EMBL" id="GEVL01018836">
    <property type="protein sequence ID" value="JAU58505.1"/>
    <property type="molecule type" value="Transcribed_RNA"/>
</dbReference>